<evidence type="ECO:0000256" key="1">
    <source>
        <dbReference type="SAM" id="MobiDB-lite"/>
    </source>
</evidence>
<dbReference type="EMBL" id="CP022385">
    <property type="protein sequence ID" value="ATA84121.1"/>
    <property type="molecule type" value="Genomic_DNA"/>
</dbReference>
<evidence type="ECO:0000313" key="3">
    <source>
        <dbReference type="Proteomes" id="UP000217301"/>
    </source>
</evidence>
<name>A0ABN5BJL8_CAPSP</name>
<protein>
    <submittedName>
        <fullName evidence="2">Uncharacterized protein</fullName>
    </submittedName>
</protein>
<feature type="compositionally biased region" description="Basic and acidic residues" evidence="1">
    <location>
        <begin position="63"/>
        <end position="80"/>
    </location>
</feature>
<reference evidence="3" key="1">
    <citation type="submission" date="2017-06" db="EMBL/GenBank/DDBJ databases">
        <title>Capnocytophaga spp. assemblies.</title>
        <authorList>
            <person name="Gulvik C.A."/>
        </authorList>
    </citation>
    <scope>NUCLEOTIDE SEQUENCE [LARGE SCALE GENOMIC DNA]</scope>
    <source>
        <strain evidence="3">KC1668</strain>
    </source>
</reference>
<feature type="region of interest" description="Disordered" evidence="1">
    <location>
        <begin position="52"/>
        <end position="80"/>
    </location>
</feature>
<keyword evidence="3" id="KW-1185">Reference proteome</keyword>
<organism evidence="2 3">
    <name type="scientific">Capnocytophaga sputigena</name>
    <dbReference type="NCBI Taxonomy" id="1019"/>
    <lineage>
        <taxon>Bacteria</taxon>
        <taxon>Pseudomonadati</taxon>
        <taxon>Bacteroidota</taxon>
        <taxon>Flavobacteriia</taxon>
        <taxon>Flavobacteriales</taxon>
        <taxon>Flavobacteriaceae</taxon>
        <taxon>Capnocytophaga</taxon>
    </lineage>
</organism>
<evidence type="ECO:0000313" key="2">
    <source>
        <dbReference type="EMBL" id="ATA84121.1"/>
    </source>
</evidence>
<accession>A0ABN5BJL8</accession>
<gene>
    <name evidence="2" type="ORF">CGC55_06190</name>
</gene>
<sequence>MDYIFWQRYEIITNYEIRMTKYEGEMGAVGTVGAVGAVGGDGREYLGGTLKVSEGGGSNGSNGREETPMDCTDKTDFDAF</sequence>
<dbReference type="Proteomes" id="UP000217301">
    <property type="component" value="Chromosome"/>
</dbReference>
<proteinExistence type="predicted"/>